<comment type="caution">
    <text evidence="2">The sequence shown here is derived from an EMBL/GenBank/DDBJ whole genome shotgun (WGS) entry which is preliminary data.</text>
</comment>
<dbReference type="EMBL" id="JACHDZ010000004">
    <property type="protein sequence ID" value="MBB5344881.1"/>
    <property type="molecule type" value="Genomic_DNA"/>
</dbReference>
<evidence type="ECO:0000313" key="3">
    <source>
        <dbReference type="Proteomes" id="UP000569092"/>
    </source>
</evidence>
<evidence type="ECO:0000313" key="2">
    <source>
        <dbReference type="EMBL" id="MBB5344881.1"/>
    </source>
</evidence>
<dbReference type="AlphaFoldDB" id="A0A7W8N5T3"/>
<dbReference type="Proteomes" id="UP000569092">
    <property type="component" value="Unassembled WGS sequence"/>
</dbReference>
<protein>
    <recommendedName>
        <fullName evidence="4">Outer membrane protein beta-barrel domain-containing protein</fullName>
    </recommendedName>
</protein>
<feature type="chain" id="PRO_5031445653" description="Outer membrane protein beta-barrel domain-containing protein" evidence="1">
    <location>
        <begin position="25"/>
        <end position="216"/>
    </location>
</feature>
<feature type="signal peptide" evidence="1">
    <location>
        <begin position="1"/>
        <end position="24"/>
    </location>
</feature>
<accession>A0A7W8N5T3</accession>
<reference evidence="2 3" key="1">
    <citation type="submission" date="2020-08" db="EMBL/GenBank/DDBJ databases">
        <title>Genomic Encyclopedia of Type Strains, Phase IV (KMG-V): Genome sequencing to study the core and pangenomes of soil and plant-associated prokaryotes.</title>
        <authorList>
            <person name="Whitman W."/>
        </authorList>
    </citation>
    <scope>NUCLEOTIDE SEQUENCE [LARGE SCALE GENOMIC DNA]</scope>
    <source>
        <strain evidence="2 3">M8US30</strain>
    </source>
</reference>
<evidence type="ECO:0000256" key="1">
    <source>
        <dbReference type="SAM" id="SignalP"/>
    </source>
</evidence>
<evidence type="ECO:0008006" key="4">
    <source>
        <dbReference type="Google" id="ProtNLM"/>
    </source>
</evidence>
<name>A0A7W8N5T3_9BACT</name>
<organism evidence="2 3">
    <name type="scientific">Tunturiibacter lichenicola</name>
    <dbReference type="NCBI Taxonomy" id="2051959"/>
    <lineage>
        <taxon>Bacteria</taxon>
        <taxon>Pseudomonadati</taxon>
        <taxon>Acidobacteriota</taxon>
        <taxon>Terriglobia</taxon>
        <taxon>Terriglobales</taxon>
        <taxon>Acidobacteriaceae</taxon>
        <taxon>Tunturiibacter</taxon>
    </lineage>
</organism>
<proteinExistence type="predicted"/>
<gene>
    <name evidence="2" type="ORF">HDF10_002867</name>
</gene>
<sequence>MSFRKAVLLLLAIVALVSATSAHAQFGVYGMFTVDRLSNIASSPEQNPNVTSARSNSVDPLGGTGGVYYDFKKLGPITLGGDLRGSILTTKRGAYEKFNGGGARIYSVLGGVRAVFHTPLAPLKPYVQGSVGLGRSDYGLLYTEAGVTDNGIVGNSPILRNNFEYEGLAGLDIKLLPILDYRVAEFGYGGLDPFGNNSHNYPIKQVSMGFVFHLPF</sequence>
<keyword evidence="1" id="KW-0732">Signal</keyword>